<protein>
    <submittedName>
        <fullName evidence="1">Uncharacterized protein</fullName>
    </submittedName>
</protein>
<dbReference type="Proteomes" id="UP001331515">
    <property type="component" value="Unassembled WGS sequence"/>
</dbReference>
<gene>
    <name evidence="1" type="ORF">CgunFtcFv8_019234</name>
</gene>
<proteinExistence type="predicted"/>
<sequence>MPFHTYGFNNISSRWSLVAMRIYSCAYSDGKEGCILPEAFCVDSTASEGPCHNRPGGQMNAGIEDVLQSFILWCEKIY</sequence>
<keyword evidence="2" id="KW-1185">Reference proteome</keyword>
<dbReference type="EMBL" id="JAURVH010001522">
    <property type="protein sequence ID" value="KAK5921921.1"/>
    <property type="molecule type" value="Genomic_DNA"/>
</dbReference>
<name>A0AAN8HN10_CHAGU</name>
<evidence type="ECO:0000313" key="1">
    <source>
        <dbReference type="EMBL" id="KAK5921921.1"/>
    </source>
</evidence>
<dbReference type="AlphaFoldDB" id="A0AAN8HN10"/>
<organism evidence="1 2">
    <name type="scientific">Champsocephalus gunnari</name>
    <name type="common">Mackerel icefish</name>
    <dbReference type="NCBI Taxonomy" id="52237"/>
    <lineage>
        <taxon>Eukaryota</taxon>
        <taxon>Metazoa</taxon>
        <taxon>Chordata</taxon>
        <taxon>Craniata</taxon>
        <taxon>Vertebrata</taxon>
        <taxon>Euteleostomi</taxon>
        <taxon>Actinopterygii</taxon>
        <taxon>Neopterygii</taxon>
        <taxon>Teleostei</taxon>
        <taxon>Neoteleostei</taxon>
        <taxon>Acanthomorphata</taxon>
        <taxon>Eupercaria</taxon>
        <taxon>Perciformes</taxon>
        <taxon>Notothenioidei</taxon>
        <taxon>Channichthyidae</taxon>
        <taxon>Champsocephalus</taxon>
    </lineage>
</organism>
<comment type="caution">
    <text evidence="1">The sequence shown here is derived from an EMBL/GenBank/DDBJ whole genome shotgun (WGS) entry which is preliminary data.</text>
</comment>
<reference evidence="1 2" key="1">
    <citation type="journal article" date="2023" name="Mol. Biol. Evol.">
        <title>Genomics of Secondarily Temperate Adaptation in the Only Non-Antarctic Icefish.</title>
        <authorList>
            <person name="Rivera-Colon A.G."/>
            <person name="Rayamajhi N."/>
            <person name="Minhas B.F."/>
            <person name="Madrigal G."/>
            <person name="Bilyk K.T."/>
            <person name="Yoon V."/>
            <person name="Hune M."/>
            <person name="Gregory S."/>
            <person name="Cheng C.H.C."/>
            <person name="Catchen J.M."/>
        </authorList>
    </citation>
    <scope>NUCLEOTIDE SEQUENCE [LARGE SCALE GENOMIC DNA]</scope>
    <source>
        <tissue evidence="1">White muscle</tissue>
    </source>
</reference>
<accession>A0AAN8HN10</accession>
<evidence type="ECO:0000313" key="2">
    <source>
        <dbReference type="Proteomes" id="UP001331515"/>
    </source>
</evidence>